<comment type="catalytic activity">
    <reaction evidence="18">
        <text>prostaglandin E2 + NAD(+) = 15-oxoprostaglandin E2 + NADH + H(+)</text>
        <dbReference type="Rhea" id="RHEA:11876"/>
        <dbReference type="ChEBI" id="CHEBI:15378"/>
        <dbReference type="ChEBI" id="CHEBI:57400"/>
        <dbReference type="ChEBI" id="CHEBI:57540"/>
        <dbReference type="ChEBI" id="CHEBI:57945"/>
        <dbReference type="ChEBI" id="CHEBI:606564"/>
        <dbReference type="EC" id="1.1.1.141"/>
    </reaction>
    <physiologicalReaction direction="left-to-right" evidence="18">
        <dbReference type="Rhea" id="RHEA:11877"/>
    </physiologicalReaction>
</comment>
<comment type="similarity">
    <text evidence="1 22">Belongs to the short-chain dehydrogenases/reductases (SDR) family.</text>
</comment>
<dbReference type="GO" id="GO:0047034">
    <property type="term" value="F:15-hydroxyicosatetraenoate dehydrogenase activity"/>
    <property type="evidence" value="ECO:0007669"/>
    <property type="project" value="UniProtKB-EC"/>
</dbReference>
<keyword evidence="2" id="KW-0560">Oxidoreductase</keyword>
<organism evidence="23 24">
    <name type="scientific">Exaiptasia diaphana</name>
    <name type="common">Tropical sea anemone</name>
    <name type="synonym">Aiptasia pulchella</name>
    <dbReference type="NCBI Taxonomy" id="2652724"/>
    <lineage>
        <taxon>Eukaryota</taxon>
        <taxon>Metazoa</taxon>
        <taxon>Cnidaria</taxon>
        <taxon>Anthozoa</taxon>
        <taxon>Hexacorallia</taxon>
        <taxon>Actiniaria</taxon>
        <taxon>Aiptasiidae</taxon>
        <taxon>Exaiptasia</taxon>
    </lineage>
</organism>
<dbReference type="InterPro" id="IPR036291">
    <property type="entry name" value="NAD(P)-bd_dom_sf"/>
</dbReference>
<dbReference type="AlphaFoldDB" id="A0A913XW87"/>
<evidence type="ECO:0000313" key="23">
    <source>
        <dbReference type="EnsemblMetazoa" id="XP_020910800.1"/>
    </source>
</evidence>
<evidence type="ECO:0000256" key="10">
    <source>
        <dbReference type="ARBA" id="ARBA00047672"/>
    </source>
</evidence>
<dbReference type="OrthoDB" id="5949922at2759"/>
<evidence type="ECO:0000256" key="13">
    <source>
        <dbReference type="ARBA" id="ARBA00048144"/>
    </source>
</evidence>
<evidence type="ECO:0000256" key="4">
    <source>
        <dbReference type="ARBA" id="ARBA00039060"/>
    </source>
</evidence>
<evidence type="ECO:0000256" key="22">
    <source>
        <dbReference type="RuleBase" id="RU000363"/>
    </source>
</evidence>
<evidence type="ECO:0000256" key="2">
    <source>
        <dbReference type="ARBA" id="ARBA00023002"/>
    </source>
</evidence>
<dbReference type="KEGG" id="epa:110248597"/>
<dbReference type="GO" id="GO:0005737">
    <property type="term" value="C:cytoplasm"/>
    <property type="evidence" value="ECO:0007669"/>
    <property type="project" value="TreeGrafter"/>
</dbReference>
<evidence type="ECO:0000256" key="12">
    <source>
        <dbReference type="ARBA" id="ARBA00048140"/>
    </source>
</evidence>
<dbReference type="InterPro" id="IPR002347">
    <property type="entry name" value="SDR_fam"/>
</dbReference>
<comment type="catalytic activity">
    <reaction evidence="13">
        <text>(11R)-hydroxy-(5Z,8Z,12E,14Z)-eicosatetraenoate + NAD(+) = 11-oxo-(5Z,8Z,12E,14Z)-eicosatetraenoate + NADH + H(+)</text>
        <dbReference type="Rhea" id="RHEA:48640"/>
        <dbReference type="ChEBI" id="CHEBI:15378"/>
        <dbReference type="ChEBI" id="CHEBI:57540"/>
        <dbReference type="ChEBI" id="CHEBI:57945"/>
        <dbReference type="ChEBI" id="CHEBI:78836"/>
        <dbReference type="ChEBI" id="CHEBI:90697"/>
    </reaction>
    <physiologicalReaction direction="left-to-right" evidence="13">
        <dbReference type="Rhea" id="RHEA:48641"/>
    </physiologicalReaction>
</comment>
<comment type="catalytic activity">
    <reaction evidence="16">
        <text>lipoxin A4 + NAD(+) = 15-oxo-(5S,6R)-dihydroxy-(7E,9E,11Z,13E)-eicosatetraenoate + NADH + H(+)</text>
        <dbReference type="Rhea" id="RHEA:41572"/>
        <dbReference type="ChEBI" id="CHEBI:15378"/>
        <dbReference type="ChEBI" id="CHEBI:57540"/>
        <dbReference type="ChEBI" id="CHEBI:57945"/>
        <dbReference type="ChEBI" id="CHEBI:67026"/>
        <dbReference type="ChEBI" id="CHEBI:78311"/>
    </reaction>
    <physiologicalReaction direction="left-to-right" evidence="16">
        <dbReference type="Rhea" id="RHEA:41573"/>
    </physiologicalReaction>
</comment>
<protein>
    <recommendedName>
        <fullName evidence="5">15-hydroxyprostaglandin dehydrogenase [NAD(+)]</fullName>
        <ecNumber evidence="3">1.1.1.141</ecNumber>
        <ecNumber evidence="4">1.1.1.232</ecNumber>
    </recommendedName>
    <alternativeName>
        <fullName evidence="7">Eicosanoid/docosanoid dehydrogenase [NAD(+)]</fullName>
    </alternativeName>
    <alternativeName>
        <fullName evidence="6">Prostaglandin dehydrogenase 1</fullName>
    </alternativeName>
</protein>
<dbReference type="PANTHER" id="PTHR44229">
    <property type="entry name" value="15-HYDROXYPROSTAGLANDIN DEHYDROGENASE [NAD(+)]"/>
    <property type="match status" value="1"/>
</dbReference>
<evidence type="ECO:0000256" key="11">
    <source>
        <dbReference type="ARBA" id="ARBA00048008"/>
    </source>
</evidence>
<evidence type="ECO:0000256" key="5">
    <source>
        <dbReference type="ARBA" id="ARBA00040276"/>
    </source>
</evidence>
<dbReference type="EC" id="1.1.1.141" evidence="3"/>
<dbReference type="PANTHER" id="PTHR44229:SF4">
    <property type="entry name" value="15-HYDROXYPROSTAGLANDIN DEHYDROGENASE [NAD(+)]"/>
    <property type="match status" value="1"/>
</dbReference>
<dbReference type="GeneID" id="110248597"/>
<dbReference type="PRINTS" id="PR00081">
    <property type="entry name" value="GDHRDH"/>
</dbReference>
<evidence type="ECO:0000256" key="16">
    <source>
        <dbReference type="ARBA" id="ARBA00048535"/>
    </source>
</evidence>
<dbReference type="InterPro" id="IPR020904">
    <property type="entry name" value="Sc_DH/Rdtase_CS"/>
</dbReference>
<evidence type="ECO:0000256" key="8">
    <source>
        <dbReference type="ARBA" id="ARBA00045705"/>
    </source>
</evidence>
<comment type="catalytic activity">
    <reaction evidence="10">
        <text>resolvin D1 + NAD(+) = 8-oxoresolvin D1 + NADH + H(+)</text>
        <dbReference type="Rhea" id="RHEA:50124"/>
        <dbReference type="ChEBI" id="CHEBI:15378"/>
        <dbReference type="ChEBI" id="CHEBI:57540"/>
        <dbReference type="ChEBI" id="CHEBI:57945"/>
        <dbReference type="ChEBI" id="CHEBI:132079"/>
        <dbReference type="ChEBI" id="CHEBI:132080"/>
    </reaction>
    <physiologicalReaction direction="left-to-right" evidence="10">
        <dbReference type="Rhea" id="RHEA:50125"/>
    </physiologicalReaction>
</comment>
<evidence type="ECO:0000313" key="24">
    <source>
        <dbReference type="Proteomes" id="UP000887567"/>
    </source>
</evidence>
<comment type="function">
    <text evidence="8">Catalyzes the NAD-dependent dehydrogenation (oxidation) of a broad array of hydroxylated polyunsaturated fatty acids (mainly eicosanoids and docosanoids, including prostaglandins, lipoxins and resolvins), yielding their corresponding keto (oxo) metabolites. Decreases the levels of the pro-proliferative prostaglandins such as prostaglandin E2 (whose activity is increased in cancer because of an increase in the expression of cyclooxygenase 2) and generates oxo-fatty acid products that can profoundly influence cell function by abrogating pro-inflammatory cytokine expression. Converts resolvins E1, D1 and D2 to their oxo products, which represents a mode of resolvin inactivation. Resolvin E1 plays important roles during the resolution phase of acute inflammation, while resolvins D1 and D2 have a unique role in obesity-induced adipose inflammation.</text>
</comment>
<evidence type="ECO:0000256" key="17">
    <source>
        <dbReference type="ARBA" id="ARBA00048611"/>
    </source>
</evidence>
<evidence type="ECO:0000256" key="21">
    <source>
        <dbReference type="ARBA" id="ARBA00049188"/>
    </source>
</evidence>
<evidence type="ECO:0000256" key="14">
    <source>
        <dbReference type="ARBA" id="ARBA00048170"/>
    </source>
</evidence>
<proteinExistence type="inferred from homology"/>
<dbReference type="CDD" id="cd05323">
    <property type="entry name" value="ADH_SDR_c_like"/>
    <property type="match status" value="1"/>
</dbReference>
<comment type="catalytic activity">
    <reaction evidence="9">
        <text>prostaglandin E1 + NAD(+) = 15-oxoprostaglandin E1 + NADH + H(+)</text>
        <dbReference type="Rhea" id="RHEA:16477"/>
        <dbReference type="ChEBI" id="CHEBI:15378"/>
        <dbReference type="ChEBI" id="CHEBI:57397"/>
        <dbReference type="ChEBI" id="CHEBI:57401"/>
        <dbReference type="ChEBI" id="CHEBI:57540"/>
        <dbReference type="ChEBI" id="CHEBI:57945"/>
    </reaction>
    <physiologicalReaction direction="left-to-right" evidence="9">
        <dbReference type="Rhea" id="RHEA:16478"/>
    </physiologicalReaction>
</comment>
<name>A0A913XW87_EXADI</name>
<comment type="catalytic activity">
    <reaction evidence="21">
        <text>resolvin E1 + NAD(+) = 18-oxo-resolvin E1 + NADH + H(+)</text>
        <dbReference type="Rhea" id="RHEA:49244"/>
        <dbReference type="ChEBI" id="CHEBI:15378"/>
        <dbReference type="ChEBI" id="CHEBI:57540"/>
        <dbReference type="ChEBI" id="CHEBI:57945"/>
        <dbReference type="ChEBI" id="CHEBI:91000"/>
        <dbReference type="ChEBI" id="CHEBI:91001"/>
    </reaction>
    <physiologicalReaction direction="left-to-right" evidence="21">
        <dbReference type="Rhea" id="RHEA:49245"/>
    </physiologicalReaction>
</comment>
<dbReference type="OMA" id="WAQRLMP"/>
<dbReference type="PRINTS" id="PR00080">
    <property type="entry name" value="SDRFAMILY"/>
</dbReference>
<accession>A0A913XW87</accession>
<dbReference type="RefSeq" id="XP_020910800.1">
    <property type="nucleotide sequence ID" value="XM_021055141.2"/>
</dbReference>
<comment type="catalytic activity">
    <reaction evidence="12">
        <text>15-oxo-(5S,6R)-dihydroxy-(7E,9E,11Z)-eicosatrienoate + NADH + H(+) = (5S,6R,15S)-trihydroxy-(7E,9E,11Z)-eicosatrienoate + NAD(+)</text>
        <dbReference type="Rhea" id="RHEA:41596"/>
        <dbReference type="ChEBI" id="CHEBI:15378"/>
        <dbReference type="ChEBI" id="CHEBI:57540"/>
        <dbReference type="ChEBI" id="CHEBI:57945"/>
        <dbReference type="ChEBI" id="CHEBI:78325"/>
        <dbReference type="ChEBI" id="CHEBI:78329"/>
    </reaction>
    <physiologicalReaction direction="left-to-right" evidence="12">
        <dbReference type="Rhea" id="RHEA:41597"/>
    </physiologicalReaction>
</comment>
<evidence type="ECO:0000256" key="20">
    <source>
        <dbReference type="ARBA" id="ARBA00049151"/>
    </source>
</evidence>
<comment type="catalytic activity">
    <reaction evidence="15">
        <text>resolvin D2 + NAD(+) = 7-oxoresolvin D2 + NADH + H(+)</text>
        <dbReference type="Rhea" id="RHEA:53584"/>
        <dbReference type="ChEBI" id="CHEBI:15378"/>
        <dbReference type="ChEBI" id="CHEBI:57540"/>
        <dbReference type="ChEBI" id="CHEBI:57945"/>
        <dbReference type="ChEBI" id="CHEBI:133367"/>
        <dbReference type="ChEBI" id="CHEBI:137497"/>
    </reaction>
    <physiologicalReaction direction="left-to-right" evidence="15">
        <dbReference type="Rhea" id="RHEA:53585"/>
    </physiologicalReaction>
</comment>
<comment type="catalytic activity">
    <reaction evidence="20">
        <text>(15S)-hydroxy-(5Z,8Z,11Z,13E)-eicosatetraenoate + NAD(+) = 15-oxo-(5Z,8Z,11Z,13E)-eicosatetraenoate + NADH + H(+)</text>
        <dbReference type="Rhea" id="RHEA:23260"/>
        <dbReference type="ChEBI" id="CHEBI:15378"/>
        <dbReference type="ChEBI" id="CHEBI:57409"/>
        <dbReference type="ChEBI" id="CHEBI:57410"/>
        <dbReference type="ChEBI" id="CHEBI:57540"/>
        <dbReference type="ChEBI" id="CHEBI:57945"/>
        <dbReference type="EC" id="1.1.1.232"/>
    </reaction>
    <physiologicalReaction direction="left-to-right" evidence="20">
        <dbReference type="Rhea" id="RHEA:23261"/>
    </physiologicalReaction>
</comment>
<comment type="catalytic activity">
    <reaction evidence="11">
        <text>14-hydroxy-(4Z,7Z,10Z,12E,16Z,19Z)-docosahexaenoate + NAD(+) = 14-oxo-(4Z,7Z,10Z,12E,16Z,19Z)-docosahexaenoate + NADH + H(+)</text>
        <dbReference type="Rhea" id="RHEA:48952"/>
        <dbReference type="ChEBI" id="CHEBI:15378"/>
        <dbReference type="ChEBI" id="CHEBI:57540"/>
        <dbReference type="ChEBI" id="CHEBI:57945"/>
        <dbReference type="ChEBI" id="CHEBI:90866"/>
        <dbReference type="ChEBI" id="CHEBI:90867"/>
    </reaction>
    <physiologicalReaction direction="left-to-right" evidence="11">
        <dbReference type="Rhea" id="RHEA:48953"/>
    </physiologicalReaction>
</comment>
<sequence>MQIKGAVALVTGAAKGIGYAFSEALLEHGAASVRMLDISKQEGQKAQQQLESKYGSGRAQFDECDVTSKDDLTRCVKSVITDHGKLDILCNNAGIVDEKNWERTIAINLNAVIQGTFLGMEVMNSGVIVNTGSMGGLAPMSLTPTYCASKHGVVGFTRSIAPVAMKTKSIRVNAICPAFVETPLLEKQKVDFPMAAGLVNHLGTVTSDFVAKGLIDIITDDKRIGDIMSITAPDKMTYHQSAISGF</sequence>
<evidence type="ECO:0000256" key="7">
    <source>
        <dbReference type="ARBA" id="ARBA00042026"/>
    </source>
</evidence>
<dbReference type="SUPFAM" id="SSF51735">
    <property type="entry name" value="NAD(P)-binding Rossmann-fold domains"/>
    <property type="match status" value="1"/>
</dbReference>
<reference evidence="23" key="1">
    <citation type="submission" date="2022-11" db="UniProtKB">
        <authorList>
            <consortium name="EnsemblMetazoa"/>
        </authorList>
    </citation>
    <scope>IDENTIFICATION</scope>
</reference>
<evidence type="ECO:0000256" key="3">
    <source>
        <dbReference type="ARBA" id="ARBA00038968"/>
    </source>
</evidence>
<dbReference type="GO" id="GO:0016404">
    <property type="term" value="F:15-hydroxyprostaglandin dehydrogenase (NAD+) activity"/>
    <property type="evidence" value="ECO:0007669"/>
    <property type="project" value="UniProtKB-EC"/>
</dbReference>
<dbReference type="EnsemblMetazoa" id="XM_021055141.2">
    <property type="protein sequence ID" value="XP_020910800.1"/>
    <property type="gene ID" value="LOC110248597"/>
</dbReference>
<evidence type="ECO:0000256" key="15">
    <source>
        <dbReference type="ARBA" id="ARBA00048393"/>
    </source>
</evidence>
<dbReference type="PROSITE" id="PS00061">
    <property type="entry name" value="ADH_SHORT"/>
    <property type="match status" value="1"/>
</dbReference>
<evidence type="ECO:0000256" key="19">
    <source>
        <dbReference type="ARBA" id="ARBA00048921"/>
    </source>
</evidence>
<evidence type="ECO:0000256" key="6">
    <source>
        <dbReference type="ARBA" id="ARBA00041812"/>
    </source>
</evidence>
<dbReference type="Proteomes" id="UP000887567">
    <property type="component" value="Unplaced"/>
</dbReference>
<comment type="catalytic activity">
    <reaction evidence="19">
        <text>resolvin D2 + NAD(+) = 16-oxoresolvin D2 + NADH + H(+)</text>
        <dbReference type="Rhea" id="RHEA:53588"/>
        <dbReference type="ChEBI" id="CHEBI:15378"/>
        <dbReference type="ChEBI" id="CHEBI:57540"/>
        <dbReference type="ChEBI" id="CHEBI:57945"/>
        <dbReference type="ChEBI" id="CHEBI:133367"/>
        <dbReference type="ChEBI" id="CHEBI:137498"/>
    </reaction>
    <physiologicalReaction direction="left-to-right" evidence="19">
        <dbReference type="Rhea" id="RHEA:53589"/>
    </physiologicalReaction>
</comment>
<evidence type="ECO:0000256" key="18">
    <source>
        <dbReference type="ARBA" id="ARBA00048739"/>
    </source>
</evidence>
<dbReference type="EC" id="1.1.1.232" evidence="4"/>
<evidence type="ECO:0000256" key="9">
    <source>
        <dbReference type="ARBA" id="ARBA00047325"/>
    </source>
</evidence>
<dbReference type="Gene3D" id="3.40.50.720">
    <property type="entry name" value="NAD(P)-binding Rossmann-like Domain"/>
    <property type="match status" value="1"/>
</dbReference>
<keyword evidence="24" id="KW-1185">Reference proteome</keyword>
<evidence type="ECO:0000256" key="1">
    <source>
        <dbReference type="ARBA" id="ARBA00006484"/>
    </source>
</evidence>
<comment type="catalytic activity">
    <reaction evidence="17">
        <text>prostaglandin A1 + NAD(+) = 15-oxo-prostaglandin A1 + NADH + H(+)</text>
        <dbReference type="Rhea" id="RHEA:41263"/>
        <dbReference type="ChEBI" id="CHEBI:15378"/>
        <dbReference type="ChEBI" id="CHEBI:57398"/>
        <dbReference type="ChEBI" id="CHEBI:57540"/>
        <dbReference type="ChEBI" id="CHEBI:57945"/>
        <dbReference type="ChEBI" id="CHEBI:85072"/>
    </reaction>
    <physiologicalReaction direction="left-to-right" evidence="17">
        <dbReference type="Rhea" id="RHEA:41264"/>
    </physiologicalReaction>
</comment>
<dbReference type="Pfam" id="PF00106">
    <property type="entry name" value="adh_short"/>
    <property type="match status" value="1"/>
</dbReference>
<comment type="catalytic activity">
    <reaction evidence="14">
        <text>resolvin D1 + NAD(+) = 17-oxoresolvin D1 + NADH + H(+)</text>
        <dbReference type="Rhea" id="RHEA:50128"/>
        <dbReference type="ChEBI" id="CHEBI:15378"/>
        <dbReference type="ChEBI" id="CHEBI:57540"/>
        <dbReference type="ChEBI" id="CHEBI:57945"/>
        <dbReference type="ChEBI" id="CHEBI:132079"/>
        <dbReference type="ChEBI" id="CHEBI:132081"/>
    </reaction>
    <physiologicalReaction direction="left-to-right" evidence="14">
        <dbReference type="Rhea" id="RHEA:50129"/>
    </physiologicalReaction>
</comment>